<dbReference type="Pfam" id="PF00196">
    <property type="entry name" value="GerE"/>
    <property type="match status" value="1"/>
</dbReference>
<proteinExistence type="predicted"/>
<dbReference type="AlphaFoldDB" id="A0A1F6WBX0"/>
<dbReference type="InterPro" id="IPR001789">
    <property type="entry name" value="Sig_transdc_resp-reg_receiver"/>
</dbReference>
<organism evidence="8 9">
    <name type="scientific">Candidatus Nomurabacteria bacterium RIFCSPHIGHO2_12_FULL_37_29</name>
    <dbReference type="NCBI Taxonomy" id="1801759"/>
    <lineage>
        <taxon>Bacteria</taxon>
        <taxon>Candidatus Nomuraibacteriota</taxon>
    </lineage>
</organism>
<evidence type="ECO:0000259" key="7">
    <source>
        <dbReference type="PROSITE" id="PS50110"/>
    </source>
</evidence>
<evidence type="ECO:0000259" key="6">
    <source>
        <dbReference type="PROSITE" id="PS50043"/>
    </source>
</evidence>
<dbReference type="Pfam" id="PF00072">
    <property type="entry name" value="Response_reg"/>
    <property type="match status" value="1"/>
</dbReference>
<keyword evidence="1 5" id="KW-0597">Phosphoprotein</keyword>
<dbReference type="SMART" id="SM00421">
    <property type="entry name" value="HTH_LUXR"/>
    <property type="match status" value="1"/>
</dbReference>
<feature type="domain" description="HTH luxR-type" evidence="6">
    <location>
        <begin position="145"/>
        <end position="210"/>
    </location>
</feature>
<dbReference type="GO" id="GO:0003677">
    <property type="term" value="F:DNA binding"/>
    <property type="evidence" value="ECO:0007669"/>
    <property type="project" value="UniProtKB-KW"/>
</dbReference>
<evidence type="ECO:0000256" key="5">
    <source>
        <dbReference type="PROSITE-ProRule" id="PRU00169"/>
    </source>
</evidence>
<dbReference type="Gene3D" id="3.40.50.2300">
    <property type="match status" value="1"/>
</dbReference>
<comment type="caution">
    <text evidence="8">The sequence shown here is derived from an EMBL/GenBank/DDBJ whole genome shotgun (WGS) entry which is preliminary data.</text>
</comment>
<dbReference type="InterPro" id="IPR000792">
    <property type="entry name" value="Tscrpt_reg_LuxR_C"/>
</dbReference>
<dbReference type="GO" id="GO:0000160">
    <property type="term" value="P:phosphorelay signal transduction system"/>
    <property type="evidence" value="ECO:0007669"/>
    <property type="project" value="InterPro"/>
</dbReference>
<feature type="domain" description="Response regulatory" evidence="7">
    <location>
        <begin position="2"/>
        <end position="118"/>
    </location>
</feature>
<sequence>MRVMLVDPQRLFREGLKALISAETDMRVVKEVSNCNDAVDCVSETHPSVILMDIWMPGLSSLEATIRMLQLRPETKVLFLTDVVDADFLVEGMRVGARGYALKDIGADELSNAIREVSRGEHYFSSEMLSLFVDGFRALVGATPVVTSLGTLTGREREVLKMLAEGESVKDIAALLALSVKTVEAHKFNMMRKLKIHNRAHLVQYAIENKVIRLKRTLELEVVRTA</sequence>
<dbReference type="EMBL" id="MFUJ01000013">
    <property type="protein sequence ID" value="OGI79391.1"/>
    <property type="molecule type" value="Genomic_DNA"/>
</dbReference>
<dbReference type="SUPFAM" id="SSF52172">
    <property type="entry name" value="CheY-like"/>
    <property type="match status" value="1"/>
</dbReference>
<evidence type="ECO:0000313" key="9">
    <source>
        <dbReference type="Proteomes" id="UP000177052"/>
    </source>
</evidence>
<protein>
    <submittedName>
        <fullName evidence="8">DNA-binding response regulator</fullName>
    </submittedName>
</protein>
<dbReference type="CDD" id="cd06170">
    <property type="entry name" value="LuxR_C_like"/>
    <property type="match status" value="1"/>
</dbReference>
<keyword evidence="4" id="KW-0804">Transcription</keyword>
<evidence type="ECO:0000256" key="4">
    <source>
        <dbReference type="ARBA" id="ARBA00023163"/>
    </source>
</evidence>
<gene>
    <name evidence="8" type="ORF">A3F19_01600</name>
</gene>
<evidence type="ECO:0000256" key="1">
    <source>
        <dbReference type="ARBA" id="ARBA00022553"/>
    </source>
</evidence>
<dbReference type="CDD" id="cd17535">
    <property type="entry name" value="REC_NarL-like"/>
    <property type="match status" value="1"/>
</dbReference>
<accession>A0A1F6WBX0</accession>
<name>A0A1F6WBX0_9BACT</name>
<dbReference type="InterPro" id="IPR011006">
    <property type="entry name" value="CheY-like_superfamily"/>
</dbReference>
<dbReference type="InterPro" id="IPR016032">
    <property type="entry name" value="Sig_transdc_resp-reg_C-effctor"/>
</dbReference>
<reference evidence="8 9" key="1">
    <citation type="journal article" date="2016" name="Nat. Commun.">
        <title>Thousands of microbial genomes shed light on interconnected biogeochemical processes in an aquifer system.</title>
        <authorList>
            <person name="Anantharaman K."/>
            <person name="Brown C.T."/>
            <person name="Hug L.A."/>
            <person name="Sharon I."/>
            <person name="Castelle C.J."/>
            <person name="Probst A.J."/>
            <person name="Thomas B.C."/>
            <person name="Singh A."/>
            <person name="Wilkins M.J."/>
            <person name="Karaoz U."/>
            <person name="Brodie E.L."/>
            <person name="Williams K.H."/>
            <person name="Hubbard S.S."/>
            <person name="Banfield J.F."/>
        </authorList>
    </citation>
    <scope>NUCLEOTIDE SEQUENCE [LARGE SCALE GENOMIC DNA]</scope>
</reference>
<evidence type="ECO:0000256" key="3">
    <source>
        <dbReference type="ARBA" id="ARBA00023125"/>
    </source>
</evidence>
<dbReference type="PANTHER" id="PTHR43214">
    <property type="entry name" value="TWO-COMPONENT RESPONSE REGULATOR"/>
    <property type="match status" value="1"/>
</dbReference>
<dbReference type="InterPro" id="IPR058245">
    <property type="entry name" value="NreC/VraR/RcsB-like_REC"/>
</dbReference>
<dbReference type="InterPro" id="IPR039420">
    <property type="entry name" value="WalR-like"/>
</dbReference>
<dbReference type="GO" id="GO:0006355">
    <property type="term" value="P:regulation of DNA-templated transcription"/>
    <property type="evidence" value="ECO:0007669"/>
    <property type="project" value="InterPro"/>
</dbReference>
<keyword evidence="3 8" id="KW-0238">DNA-binding</keyword>
<dbReference type="Proteomes" id="UP000177052">
    <property type="component" value="Unassembled WGS sequence"/>
</dbReference>
<evidence type="ECO:0000256" key="2">
    <source>
        <dbReference type="ARBA" id="ARBA00023015"/>
    </source>
</evidence>
<keyword evidence="2" id="KW-0805">Transcription regulation</keyword>
<dbReference type="PANTHER" id="PTHR43214:SF41">
    <property type="entry name" value="NITRATE_NITRITE RESPONSE REGULATOR PROTEIN NARP"/>
    <property type="match status" value="1"/>
</dbReference>
<evidence type="ECO:0000313" key="8">
    <source>
        <dbReference type="EMBL" id="OGI79391.1"/>
    </source>
</evidence>
<dbReference type="PROSITE" id="PS00622">
    <property type="entry name" value="HTH_LUXR_1"/>
    <property type="match status" value="1"/>
</dbReference>
<feature type="modified residue" description="4-aspartylphosphate" evidence="5">
    <location>
        <position position="53"/>
    </location>
</feature>
<dbReference type="SUPFAM" id="SSF46894">
    <property type="entry name" value="C-terminal effector domain of the bipartite response regulators"/>
    <property type="match status" value="1"/>
</dbReference>
<dbReference type="PROSITE" id="PS50110">
    <property type="entry name" value="RESPONSE_REGULATORY"/>
    <property type="match status" value="1"/>
</dbReference>
<dbReference type="SMART" id="SM00448">
    <property type="entry name" value="REC"/>
    <property type="match status" value="1"/>
</dbReference>
<dbReference type="PROSITE" id="PS50043">
    <property type="entry name" value="HTH_LUXR_2"/>
    <property type="match status" value="1"/>
</dbReference>
<dbReference type="PRINTS" id="PR00038">
    <property type="entry name" value="HTHLUXR"/>
</dbReference>